<organism evidence="2 3">
    <name type="scientific">Candidatus Roizmanbacteria bacterium RIFCSPLOWO2_01_FULL_40_42</name>
    <dbReference type="NCBI Taxonomy" id="1802066"/>
    <lineage>
        <taxon>Bacteria</taxon>
        <taxon>Candidatus Roizmaniibacteriota</taxon>
    </lineage>
</organism>
<protein>
    <submittedName>
        <fullName evidence="2">Uncharacterized protein</fullName>
    </submittedName>
</protein>
<dbReference type="EMBL" id="MGAQ01000010">
    <property type="protein sequence ID" value="OGK50899.1"/>
    <property type="molecule type" value="Genomic_DNA"/>
</dbReference>
<sequence>MKKTKINLLSDRQDYARLERYFLFLRIGVLLYAFVLFGIIAIFAYFLFQQNNQVQSLLEKKKTYLTTLNVQKEDEAKLIYISKKVNAYQTFLKDDARFLPYFTLLNNTLKTSSQAGTLSGFVIDKNRDVEFKLSFARLEDMLASFKFVESDQFLQNFEELSLVKFLSQSTTSQKNYEISFEGKFMELNEKNEKN</sequence>
<proteinExistence type="predicted"/>
<keyword evidence="1" id="KW-1133">Transmembrane helix</keyword>
<accession>A0A1F7J5M2</accession>
<keyword evidence="1" id="KW-0812">Transmembrane</keyword>
<evidence type="ECO:0000313" key="3">
    <source>
        <dbReference type="Proteomes" id="UP000178558"/>
    </source>
</evidence>
<dbReference type="AlphaFoldDB" id="A0A1F7J5M2"/>
<evidence type="ECO:0000256" key="1">
    <source>
        <dbReference type="SAM" id="Phobius"/>
    </source>
</evidence>
<name>A0A1F7J5M2_9BACT</name>
<dbReference type="Proteomes" id="UP000178558">
    <property type="component" value="Unassembled WGS sequence"/>
</dbReference>
<keyword evidence="1" id="KW-0472">Membrane</keyword>
<reference evidence="2 3" key="1">
    <citation type="journal article" date="2016" name="Nat. Commun.">
        <title>Thousands of microbial genomes shed light on interconnected biogeochemical processes in an aquifer system.</title>
        <authorList>
            <person name="Anantharaman K."/>
            <person name="Brown C.T."/>
            <person name="Hug L.A."/>
            <person name="Sharon I."/>
            <person name="Castelle C.J."/>
            <person name="Probst A.J."/>
            <person name="Thomas B.C."/>
            <person name="Singh A."/>
            <person name="Wilkins M.J."/>
            <person name="Karaoz U."/>
            <person name="Brodie E.L."/>
            <person name="Williams K.H."/>
            <person name="Hubbard S.S."/>
            <person name="Banfield J.F."/>
        </authorList>
    </citation>
    <scope>NUCLEOTIDE SEQUENCE [LARGE SCALE GENOMIC DNA]</scope>
</reference>
<evidence type="ECO:0000313" key="2">
    <source>
        <dbReference type="EMBL" id="OGK50899.1"/>
    </source>
</evidence>
<gene>
    <name evidence="2" type="ORF">A3B50_01320</name>
</gene>
<comment type="caution">
    <text evidence="2">The sequence shown here is derived from an EMBL/GenBank/DDBJ whole genome shotgun (WGS) entry which is preliminary data.</text>
</comment>
<feature type="transmembrane region" description="Helical" evidence="1">
    <location>
        <begin position="21"/>
        <end position="48"/>
    </location>
</feature>